<dbReference type="InterPro" id="IPR003783">
    <property type="entry name" value="Regulatory_RecX"/>
</dbReference>
<dbReference type="PANTHER" id="PTHR33602">
    <property type="entry name" value="REGULATORY PROTEIN RECX FAMILY PROTEIN"/>
    <property type="match status" value="1"/>
</dbReference>
<keyword evidence="4" id="KW-0963">Cytoplasm</keyword>
<dbReference type="Pfam" id="PF21981">
    <property type="entry name" value="RecX_HTH3"/>
    <property type="match status" value="1"/>
</dbReference>
<dbReference type="Pfam" id="PF02631">
    <property type="entry name" value="RecX_HTH2"/>
    <property type="match status" value="1"/>
</dbReference>
<evidence type="ECO:0000259" key="5">
    <source>
        <dbReference type="Pfam" id="PF02631"/>
    </source>
</evidence>
<comment type="caution">
    <text evidence="7">The sequence shown here is derived from an EMBL/GenBank/DDBJ whole genome shotgun (WGS) entry which is preliminary data.</text>
</comment>
<dbReference type="Gene3D" id="1.10.10.10">
    <property type="entry name" value="Winged helix-like DNA-binding domain superfamily/Winged helix DNA-binding domain"/>
    <property type="match status" value="1"/>
</dbReference>
<comment type="subcellular location">
    <subcellularLocation>
        <location evidence="1">Cytoplasm</location>
    </subcellularLocation>
</comment>
<sequence>MTEKLTLSEATLKLEYYCSYQERCHSEVVDKLYQLGMKGEEIDVIVVHLLQHNFLNEERFARSFARGKHRIKSWGKIRIVNELKQRHISAPNIKAALTEIPEDEYQATFDQLAERYWHSLTERKGPKKNKKFCDYLLRRGWESDWVYAKMKELER</sequence>
<protein>
    <recommendedName>
        <fullName evidence="3">Regulatory protein RecX</fullName>
    </recommendedName>
</protein>
<comment type="similarity">
    <text evidence="2">Belongs to the RecX family.</text>
</comment>
<feature type="domain" description="RecX third three-helical" evidence="6">
    <location>
        <begin position="103"/>
        <end position="147"/>
    </location>
</feature>
<dbReference type="InterPro" id="IPR053924">
    <property type="entry name" value="RecX_HTH_2nd"/>
</dbReference>
<evidence type="ECO:0000256" key="1">
    <source>
        <dbReference type="ARBA" id="ARBA00004496"/>
    </source>
</evidence>
<dbReference type="RefSeq" id="WP_283237971.1">
    <property type="nucleotide sequence ID" value="NZ_JASGBP010000001.1"/>
</dbReference>
<dbReference type="PANTHER" id="PTHR33602:SF1">
    <property type="entry name" value="REGULATORY PROTEIN RECX FAMILY PROTEIN"/>
    <property type="match status" value="1"/>
</dbReference>
<gene>
    <name evidence="7" type="ORF">QHT84_02550</name>
</gene>
<evidence type="ECO:0000259" key="6">
    <source>
        <dbReference type="Pfam" id="PF21981"/>
    </source>
</evidence>
<accession>A0ABT6XMI8</accession>
<dbReference type="Proteomes" id="UP001230035">
    <property type="component" value="Unassembled WGS sequence"/>
</dbReference>
<proteinExistence type="inferred from homology"/>
<evidence type="ECO:0000313" key="8">
    <source>
        <dbReference type="Proteomes" id="UP001230035"/>
    </source>
</evidence>
<evidence type="ECO:0000256" key="4">
    <source>
        <dbReference type="ARBA" id="ARBA00022490"/>
    </source>
</evidence>
<evidence type="ECO:0000256" key="2">
    <source>
        <dbReference type="ARBA" id="ARBA00009695"/>
    </source>
</evidence>
<feature type="domain" description="RecX second three-helical" evidence="5">
    <location>
        <begin position="56"/>
        <end position="97"/>
    </location>
</feature>
<evidence type="ECO:0000313" key="7">
    <source>
        <dbReference type="EMBL" id="MDI9256291.1"/>
    </source>
</evidence>
<name>A0ABT6XMI8_9FLAO</name>
<organism evidence="7 8">
    <name type="scientific">Flavobacterium sedimenticola</name>
    <dbReference type="NCBI Taxonomy" id="3043286"/>
    <lineage>
        <taxon>Bacteria</taxon>
        <taxon>Pseudomonadati</taxon>
        <taxon>Bacteroidota</taxon>
        <taxon>Flavobacteriia</taxon>
        <taxon>Flavobacteriales</taxon>
        <taxon>Flavobacteriaceae</taxon>
        <taxon>Flavobacterium</taxon>
    </lineage>
</organism>
<evidence type="ECO:0000256" key="3">
    <source>
        <dbReference type="ARBA" id="ARBA00018111"/>
    </source>
</evidence>
<dbReference type="EMBL" id="JASGBP010000001">
    <property type="protein sequence ID" value="MDI9256291.1"/>
    <property type="molecule type" value="Genomic_DNA"/>
</dbReference>
<dbReference type="InterPro" id="IPR036388">
    <property type="entry name" value="WH-like_DNA-bd_sf"/>
</dbReference>
<keyword evidence="8" id="KW-1185">Reference proteome</keyword>
<reference evidence="7 8" key="1">
    <citation type="submission" date="2023-05" db="EMBL/GenBank/DDBJ databases">
        <title>Flavobacterium sedimenti sp. nov., isolated from the sediment.</title>
        <authorList>
            <person name="Wu N."/>
        </authorList>
    </citation>
    <scope>NUCLEOTIDE SEQUENCE [LARGE SCALE GENOMIC DNA]</scope>
    <source>
        <strain evidence="7 8">YZ-48</strain>
    </source>
</reference>
<dbReference type="InterPro" id="IPR053925">
    <property type="entry name" value="RecX_HTH_3rd"/>
</dbReference>